<comment type="caution">
    <text evidence="2">The sequence shown here is derived from an EMBL/GenBank/DDBJ whole genome shotgun (WGS) entry which is preliminary data.</text>
</comment>
<sequence length="155" mass="17105">MHDVVARTRPPGRWAWLVVIAQGLVLASWLPRLGREEGGLAVLMVCLSGLLVVSGVILAVIDLRTTLVLTDDALILERRWRPRRVRRDAVRAVDGDVHGRPSWSEAVVITVDGRDRPLRLGPFDVHARVLIPRLQEWAGVGDAVADDRATAPPPR</sequence>
<feature type="transmembrane region" description="Helical" evidence="1">
    <location>
        <begin position="42"/>
        <end position="61"/>
    </location>
</feature>
<feature type="transmembrane region" description="Helical" evidence="1">
    <location>
        <begin position="12"/>
        <end position="30"/>
    </location>
</feature>
<dbReference type="AlphaFoldDB" id="A0A7Z8K1R1"/>
<dbReference type="EMBL" id="SZYE01000056">
    <property type="protein sequence ID" value="TKR23865.1"/>
    <property type="molecule type" value="Genomic_DNA"/>
</dbReference>
<proteinExistence type="predicted"/>
<evidence type="ECO:0000256" key="1">
    <source>
        <dbReference type="SAM" id="Phobius"/>
    </source>
</evidence>
<keyword evidence="1" id="KW-0472">Membrane</keyword>
<keyword evidence="1" id="KW-1133">Transmembrane helix</keyword>
<evidence type="ECO:0000313" key="2">
    <source>
        <dbReference type="EMBL" id="TKR23865.1"/>
    </source>
</evidence>
<evidence type="ECO:0000313" key="3">
    <source>
        <dbReference type="Proteomes" id="UP000308121"/>
    </source>
</evidence>
<dbReference type="OrthoDB" id="4829802at2"/>
<gene>
    <name evidence="2" type="ORF">FA014_09000</name>
</gene>
<organism evidence="2 3">
    <name type="scientific">Cellulomonas hominis</name>
    <dbReference type="NCBI Taxonomy" id="156981"/>
    <lineage>
        <taxon>Bacteria</taxon>
        <taxon>Bacillati</taxon>
        <taxon>Actinomycetota</taxon>
        <taxon>Actinomycetes</taxon>
        <taxon>Micrococcales</taxon>
        <taxon>Cellulomonadaceae</taxon>
        <taxon>Cellulomonas</taxon>
    </lineage>
</organism>
<protein>
    <recommendedName>
        <fullName evidence="4">DUF3093 domain-containing protein</fullName>
    </recommendedName>
</protein>
<accession>A0A7Z8K1R1</accession>
<dbReference type="Proteomes" id="UP000308121">
    <property type="component" value="Unassembled WGS sequence"/>
</dbReference>
<reference evidence="2 3" key="1">
    <citation type="submission" date="2019-05" db="EMBL/GenBank/DDBJ databases">
        <title>Genome sequence of Cellulomonas hominis strain CS1.</title>
        <authorList>
            <person name="Belmont J."/>
            <person name="Maclea K.S."/>
        </authorList>
    </citation>
    <scope>NUCLEOTIDE SEQUENCE [LARGE SCALE GENOMIC DNA]</scope>
    <source>
        <strain evidence="2 3">CS1</strain>
    </source>
</reference>
<name>A0A7Z8K1R1_9CELL</name>
<keyword evidence="1" id="KW-0812">Transmembrane</keyword>
<evidence type="ECO:0008006" key="4">
    <source>
        <dbReference type="Google" id="ProtNLM"/>
    </source>
</evidence>
<dbReference type="RefSeq" id="WP_154729351.1">
    <property type="nucleotide sequence ID" value="NZ_SZYE01000056.1"/>
</dbReference>